<keyword evidence="7" id="KW-0560">Oxidoreductase</keyword>
<dbReference type="Gene3D" id="3.40.30.10">
    <property type="entry name" value="Glutaredoxin"/>
    <property type="match status" value="1"/>
</dbReference>
<keyword evidence="2" id="KW-0813">Transport</keyword>
<dbReference type="CDD" id="cd02947">
    <property type="entry name" value="TRX_family"/>
    <property type="match status" value="1"/>
</dbReference>
<evidence type="ECO:0000259" key="14">
    <source>
        <dbReference type="PROSITE" id="PS51352"/>
    </source>
</evidence>
<evidence type="ECO:0000256" key="3">
    <source>
        <dbReference type="ARBA" id="ARBA00022528"/>
    </source>
</evidence>
<evidence type="ECO:0000256" key="2">
    <source>
        <dbReference type="ARBA" id="ARBA00022448"/>
    </source>
</evidence>
<dbReference type="GO" id="GO:0009507">
    <property type="term" value="C:chloroplast"/>
    <property type="evidence" value="ECO:0007669"/>
    <property type="project" value="UniProtKB-SubCell"/>
</dbReference>
<evidence type="ECO:0000256" key="1">
    <source>
        <dbReference type="ARBA" id="ARBA00004229"/>
    </source>
</evidence>
<keyword evidence="3" id="KW-0150">Chloroplast</keyword>
<comment type="subcellular location">
    <subcellularLocation>
        <location evidence="1">Plastid</location>
        <location evidence="1">Chloroplast</location>
    </subcellularLocation>
</comment>
<evidence type="ECO:0000256" key="12">
    <source>
        <dbReference type="ARBA" id="ARBA00078686"/>
    </source>
</evidence>
<dbReference type="PANTHER" id="PTHR47834:SF2">
    <property type="entry name" value="THIOREDOXIN-LIKE PROTEIN CITRX, CHLOROPLASTIC"/>
    <property type="match status" value="1"/>
</dbReference>
<evidence type="ECO:0000256" key="8">
    <source>
        <dbReference type="ARBA" id="ARBA00023157"/>
    </source>
</evidence>
<proteinExistence type="inferred from homology"/>
<feature type="region of interest" description="Disordered" evidence="13">
    <location>
        <begin position="250"/>
        <end position="277"/>
    </location>
</feature>
<keyword evidence="4" id="KW-0934">Plastid</keyword>
<evidence type="ECO:0000256" key="13">
    <source>
        <dbReference type="SAM" id="MobiDB-lite"/>
    </source>
</evidence>
<keyword evidence="5" id="KW-0809">Transit peptide</keyword>
<evidence type="ECO:0000256" key="5">
    <source>
        <dbReference type="ARBA" id="ARBA00022946"/>
    </source>
</evidence>
<accession>A0A9E7HUM5</accession>
<dbReference type="SUPFAM" id="SSF52833">
    <property type="entry name" value="Thioredoxin-like"/>
    <property type="match status" value="1"/>
</dbReference>
<name>A0A9E7HUM5_9LILI</name>
<keyword evidence="16" id="KW-1185">Reference proteome</keyword>
<evidence type="ECO:0000256" key="7">
    <source>
        <dbReference type="ARBA" id="ARBA00023002"/>
    </source>
</evidence>
<reference evidence="15" key="1">
    <citation type="submission" date="2022-05" db="EMBL/GenBank/DDBJ databases">
        <title>The Musa troglodytarum L. genome provides insights into the mechanism of non-climacteric behaviour and enrichment of carotenoids.</title>
        <authorList>
            <person name="Wang J."/>
        </authorList>
    </citation>
    <scope>NUCLEOTIDE SEQUENCE</scope>
    <source>
        <tissue evidence="15">Leaf</tissue>
    </source>
</reference>
<dbReference type="GO" id="GO:0015035">
    <property type="term" value="F:protein-disulfide reductase activity"/>
    <property type="evidence" value="ECO:0007669"/>
    <property type="project" value="InterPro"/>
</dbReference>
<dbReference type="Pfam" id="PF00085">
    <property type="entry name" value="Thioredoxin"/>
    <property type="match status" value="1"/>
</dbReference>
<evidence type="ECO:0000256" key="6">
    <source>
        <dbReference type="ARBA" id="ARBA00022982"/>
    </source>
</evidence>
<gene>
    <name evidence="15" type="ORF">MUK42_16956</name>
</gene>
<keyword evidence="9" id="KW-0676">Redox-active center</keyword>
<dbReference type="AlphaFoldDB" id="A0A9E7HUM5"/>
<feature type="region of interest" description="Disordered" evidence="13">
    <location>
        <begin position="378"/>
        <end position="405"/>
    </location>
</feature>
<sequence>MMTAAATLWSPNMAFSASHRFQSLASLVRLRLFLGLTCRTTASKSLAPATKRCSTIRMVSRFPNGKYIREDYLVKKVSAKEVQELVKGERTVPLVVDFYATWCGPCILMAQELETLAVEYEGNALFVKVDTDDEYEFARDMQVRGLPTLYFISPDPNKDAIRTEGLVPPEMIKNIIDNEILLISLLEDHLYHGIKAWLIHCGLCWDHLLADCSKLVGGSSACNREHLHATLQNTTLASFPAPRHHALVIPKKSKPKSKAAGSIARTNKGGQENYTQDSVTIHNKVSESFIEGKENKKNKKQQQRQKEDNATTRFLTSLELPQPVLEEPIRSLVPAAVVEVLGVAVGVVTETQLLGPVHAPAFLQQSLEEVAPAAAPLEADGAAEEVEPRVAALQREPRRGSHAAN</sequence>
<dbReference type="EMBL" id="CP097510">
    <property type="protein sequence ID" value="URE40245.1"/>
    <property type="molecule type" value="Genomic_DNA"/>
</dbReference>
<comment type="similarity">
    <text evidence="10">Belongs to the thioredoxin family. Plant CITRX-type subfamily.</text>
</comment>
<dbReference type="PANTHER" id="PTHR47834">
    <property type="entry name" value="THIOREDOXIN-LIKE PROTEIN CITRX, CHLOROPLASTIC"/>
    <property type="match status" value="1"/>
</dbReference>
<evidence type="ECO:0000256" key="9">
    <source>
        <dbReference type="ARBA" id="ARBA00023284"/>
    </source>
</evidence>
<dbReference type="GO" id="GO:0045454">
    <property type="term" value="P:cell redox homeostasis"/>
    <property type="evidence" value="ECO:0007669"/>
    <property type="project" value="InterPro"/>
</dbReference>
<evidence type="ECO:0000256" key="10">
    <source>
        <dbReference type="ARBA" id="ARBA00024039"/>
    </source>
</evidence>
<dbReference type="PROSITE" id="PS51352">
    <property type="entry name" value="THIOREDOXIN_2"/>
    <property type="match status" value="1"/>
</dbReference>
<dbReference type="InterPro" id="IPR036249">
    <property type="entry name" value="Thioredoxin-like_sf"/>
</dbReference>
<protein>
    <recommendedName>
        <fullName evidence="11">Thioredoxin-like protein CITRX, chloroplastic</fullName>
    </recommendedName>
    <alternativeName>
        <fullName evidence="12">Cf-9-interacting thioredoxin</fullName>
    </alternativeName>
</protein>
<evidence type="ECO:0000313" key="16">
    <source>
        <dbReference type="Proteomes" id="UP001055439"/>
    </source>
</evidence>
<dbReference type="InterPro" id="IPR013766">
    <property type="entry name" value="Thioredoxin_domain"/>
</dbReference>
<feature type="compositionally biased region" description="Polar residues" evidence="13">
    <location>
        <begin position="264"/>
        <end position="277"/>
    </location>
</feature>
<dbReference type="GO" id="GO:0009657">
    <property type="term" value="P:plastid organization"/>
    <property type="evidence" value="ECO:0007669"/>
    <property type="project" value="TreeGrafter"/>
</dbReference>
<evidence type="ECO:0000313" key="15">
    <source>
        <dbReference type="EMBL" id="URE40245.1"/>
    </source>
</evidence>
<organism evidence="15 16">
    <name type="scientific">Musa troglodytarum</name>
    <name type="common">fe'i banana</name>
    <dbReference type="NCBI Taxonomy" id="320322"/>
    <lineage>
        <taxon>Eukaryota</taxon>
        <taxon>Viridiplantae</taxon>
        <taxon>Streptophyta</taxon>
        <taxon>Embryophyta</taxon>
        <taxon>Tracheophyta</taxon>
        <taxon>Spermatophyta</taxon>
        <taxon>Magnoliopsida</taxon>
        <taxon>Liliopsida</taxon>
        <taxon>Zingiberales</taxon>
        <taxon>Musaceae</taxon>
        <taxon>Musa</taxon>
    </lineage>
</organism>
<keyword evidence="8" id="KW-1015">Disulfide bond</keyword>
<dbReference type="FunFam" id="3.40.30.10:FF:000149">
    <property type="entry name" value="Thioredoxin-like protein CITRX, chloroplastic"/>
    <property type="match status" value="1"/>
</dbReference>
<dbReference type="Proteomes" id="UP001055439">
    <property type="component" value="Chromosome 8"/>
</dbReference>
<evidence type="ECO:0000256" key="11">
    <source>
        <dbReference type="ARBA" id="ARBA00071708"/>
    </source>
</evidence>
<dbReference type="OrthoDB" id="2121326at2759"/>
<feature type="domain" description="Thioredoxin" evidence="14">
    <location>
        <begin position="71"/>
        <end position="181"/>
    </location>
</feature>
<keyword evidence="6" id="KW-0249">Electron transport</keyword>
<evidence type="ECO:0000256" key="4">
    <source>
        <dbReference type="ARBA" id="ARBA00022640"/>
    </source>
</evidence>
<dbReference type="InterPro" id="IPR044182">
    <property type="entry name" value="CITRX"/>
</dbReference>
<dbReference type="GO" id="GO:0009579">
    <property type="term" value="C:thylakoid"/>
    <property type="evidence" value="ECO:0007669"/>
    <property type="project" value="TreeGrafter"/>
</dbReference>